<evidence type="ECO:0000256" key="2">
    <source>
        <dbReference type="SAM" id="SignalP"/>
    </source>
</evidence>
<reference evidence="5" key="1">
    <citation type="submission" date="2024-02" db="UniProtKB">
        <authorList>
            <consortium name="WormBaseParasite"/>
        </authorList>
    </citation>
    <scope>IDENTIFICATION</scope>
</reference>
<name>A0AAF3EIE9_9BILA</name>
<evidence type="ECO:0000256" key="1">
    <source>
        <dbReference type="PROSITE-ProRule" id="PRU01005"/>
    </source>
</evidence>
<sequence>MMLFALFFVFGSKLASAAITDTNCTDGTNWVASAFNCDDVQASAFCTKTYAIGSNPAPAVGNANERVTTCFSSDGTAVDPAMRDGAVATCPKTCGYCCITPAFTCTNKEFPRVNCKTVTQKQCTDSKWREILADDCPNVCGFCLDGGCVDAAIECANDVSICRNVDTQDFVKINCKKTCGYCTSSTTGTAGTGSTRSSCTDDAKCSSWIANGFCTSSFYTEDVKRYYCPKACGKC</sequence>
<dbReference type="PANTHER" id="PTHR21724:SF0">
    <property type="entry name" value="SHKT DOMAIN-CONTAINING PROTEIN"/>
    <property type="match status" value="1"/>
</dbReference>
<protein>
    <recommendedName>
        <fullName evidence="3">ShKT domain-containing protein</fullName>
    </recommendedName>
</protein>
<feature type="domain" description="ShKT" evidence="3">
    <location>
        <begin position="148"/>
        <end position="182"/>
    </location>
</feature>
<feature type="disulfide bond" evidence="1">
    <location>
        <begin position="148"/>
        <end position="182"/>
    </location>
</feature>
<evidence type="ECO:0000313" key="5">
    <source>
        <dbReference type="WBParaSite" id="MBELARI_LOCUS13727"/>
    </source>
</evidence>
<feature type="domain" description="ShKT" evidence="3">
    <location>
        <begin position="105"/>
        <end position="143"/>
    </location>
</feature>
<dbReference type="Pfam" id="PF01549">
    <property type="entry name" value="ShK"/>
    <property type="match status" value="4"/>
</dbReference>
<feature type="chain" id="PRO_5042164171" description="ShKT domain-containing protein" evidence="2">
    <location>
        <begin position="18"/>
        <end position="235"/>
    </location>
</feature>
<keyword evidence="2" id="KW-0732">Signal</keyword>
<dbReference type="SMART" id="SM00254">
    <property type="entry name" value="ShKT"/>
    <property type="match status" value="3"/>
</dbReference>
<dbReference type="Proteomes" id="UP000887575">
    <property type="component" value="Unassembled WGS sequence"/>
</dbReference>
<dbReference type="Gene3D" id="1.10.10.1870">
    <property type="entry name" value="ShTK domain-like"/>
    <property type="match status" value="1"/>
</dbReference>
<proteinExistence type="predicted"/>
<accession>A0AAF3EIE9</accession>
<feature type="signal peptide" evidence="2">
    <location>
        <begin position="1"/>
        <end position="17"/>
    </location>
</feature>
<keyword evidence="4" id="KW-1185">Reference proteome</keyword>
<dbReference type="AlphaFoldDB" id="A0AAF3EIE9"/>
<keyword evidence="1" id="KW-1015">Disulfide bond</keyword>
<dbReference type="InterPro" id="IPR003582">
    <property type="entry name" value="ShKT_dom"/>
</dbReference>
<dbReference type="PROSITE" id="PS51670">
    <property type="entry name" value="SHKT"/>
    <property type="match status" value="3"/>
</dbReference>
<feature type="domain" description="ShKT" evidence="3">
    <location>
        <begin position="199"/>
        <end position="235"/>
    </location>
</feature>
<dbReference type="PANTHER" id="PTHR21724">
    <property type="entry name" value="SHKT DOMAIN-CONTAINING PROTEIN"/>
    <property type="match status" value="1"/>
</dbReference>
<dbReference type="Gene3D" id="1.10.10.1940">
    <property type="match status" value="2"/>
</dbReference>
<organism evidence="4 5">
    <name type="scientific">Mesorhabditis belari</name>
    <dbReference type="NCBI Taxonomy" id="2138241"/>
    <lineage>
        <taxon>Eukaryota</taxon>
        <taxon>Metazoa</taxon>
        <taxon>Ecdysozoa</taxon>
        <taxon>Nematoda</taxon>
        <taxon>Chromadorea</taxon>
        <taxon>Rhabditida</taxon>
        <taxon>Rhabditina</taxon>
        <taxon>Rhabditomorpha</taxon>
        <taxon>Rhabditoidea</taxon>
        <taxon>Rhabditidae</taxon>
        <taxon>Mesorhabditinae</taxon>
        <taxon>Mesorhabditis</taxon>
    </lineage>
</organism>
<evidence type="ECO:0000313" key="4">
    <source>
        <dbReference type="Proteomes" id="UP000887575"/>
    </source>
</evidence>
<comment type="caution">
    <text evidence="1">Lacks conserved residue(s) required for the propagation of feature annotation.</text>
</comment>
<evidence type="ECO:0000259" key="3">
    <source>
        <dbReference type="PROSITE" id="PS51670"/>
    </source>
</evidence>
<dbReference type="WBParaSite" id="MBELARI_LOCUS13727">
    <property type="protein sequence ID" value="MBELARI_LOCUS13727"/>
    <property type="gene ID" value="MBELARI_LOCUS13727"/>
</dbReference>